<evidence type="ECO:0000259" key="2">
    <source>
        <dbReference type="Pfam" id="PF07687"/>
    </source>
</evidence>
<reference evidence="4" key="1">
    <citation type="submission" date="2017-06" db="EMBL/GenBank/DDBJ databases">
        <authorList>
            <person name="Varghese N."/>
            <person name="Submissions S."/>
        </authorList>
    </citation>
    <scope>NUCLEOTIDE SEQUENCE [LARGE SCALE GENOMIC DNA]</scope>
    <source>
        <strain evidence="4">DSM 44485</strain>
    </source>
</reference>
<feature type="domain" description="Peptidase M20 dimerisation" evidence="2">
    <location>
        <begin position="206"/>
        <end position="299"/>
    </location>
</feature>
<dbReference type="NCBIfam" id="TIGR01891">
    <property type="entry name" value="amidohydrolases"/>
    <property type="match status" value="1"/>
</dbReference>
<protein>
    <submittedName>
        <fullName evidence="3">Amidohydrolase</fullName>
    </submittedName>
</protein>
<dbReference type="Gene3D" id="3.30.70.360">
    <property type="match status" value="1"/>
</dbReference>
<evidence type="ECO:0000313" key="3">
    <source>
        <dbReference type="EMBL" id="SNR42435.1"/>
    </source>
</evidence>
<comment type="cofactor">
    <cofactor evidence="1">
        <name>Mn(2+)</name>
        <dbReference type="ChEBI" id="CHEBI:29035"/>
    </cofactor>
    <text evidence="1">The Mn(2+) ion enhances activity.</text>
</comment>
<keyword evidence="1" id="KW-0464">Manganese</keyword>
<dbReference type="EMBL" id="FZNP01000002">
    <property type="protein sequence ID" value="SNR42435.1"/>
    <property type="molecule type" value="Genomic_DNA"/>
</dbReference>
<dbReference type="OrthoDB" id="9777385at2"/>
<feature type="binding site" evidence="1">
    <location>
        <position position="122"/>
    </location>
    <ligand>
        <name>Mn(2+)</name>
        <dbReference type="ChEBI" id="CHEBI:29035"/>
        <label>2</label>
    </ligand>
</feature>
<sequence length="413" mass="44270">MSKIWTPGDNAPGFDPGSLRLRVDEYLSRCEQQLIGFRRDLHAHPEVAFKEHRTTTAIVEFLTAIGLRPWVLPSGTGVICDIRGGDGPMIALRADIDALPQHDTKDVPYRSTVPGVAHNCGHDVHTTMLLGTARFLAMLAEAGLLRGTVRLIFQPGEEYPGGARNVIDAGALDGVERIFALHCDPAQEVGFLGLRTGAITASYDRIRVEVTGPGGHTARPHLTADLITALAAIATGLPAVLSREIDARSAHVLGWGRVEAGSAANAIPTEGFLEGTLRCLDPQDRRLALAELPRLLDHLAGLYKVEAQLITSINLPPTINEATSVRILRDSGRLALGEDKINPTGQSIGGEDFALYLELVGGALGRFGVRRPGTPKYDLHQGGFDVDESCIALGVRLLVHTALTALDRSRSEA</sequence>
<dbReference type="Pfam" id="PF01546">
    <property type="entry name" value="Peptidase_M20"/>
    <property type="match status" value="1"/>
</dbReference>
<evidence type="ECO:0000313" key="4">
    <source>
        <dbReference type="Proteomes" id="UP000198420"/>
    </source>
</evidence>
<dbReference type="RefSeq" id="WP_089310963.1">
    <property type="nucleotide sequence ID" value="NZ_FZNP01000002.1"/>
</dbReference>
<feature type="binding site" evidence="1">
    <location>
        <position position="182"/>
    </location>
    <ligand>
        <name>Mn(2+)</name>
        <dbReference type="ChEBI" id="CHEBI:29035"/>
        <label>2</label>
    </ligand>
</feature>
<keyword evidence="3" id="KW-0378">Hydrolase</keyword>
<dbReference type="InterPro" id="IPR036264">
    <property type="entry name" value="Bact_exopeptidase_dim_dom"/>
</dbReference>
<dbReference type="AlphaFoldDB" id="A0A238W767"/>
<feature type="binding site" evidence="1">
    <location>
        <position position="380"/>
    </location>
    <ligand>
        <name>Mn(2+)</name>
        <dbReference type="ChEBI" id="CHEBI:29035"/>
        <label>2</label>
    </ligand>
</feature>
<dbReference type="Proteomes" id="UP000198420">
    <property type="component" value="Unassembled WGS sequence"/>
</dbReference>
<gene>
    <name evidence="3" type="ORF">SAMN06265355_102791</name>
</gene>
<keyword evidence="1" id="KW-0479">Metal-binding</keyword>
<dbReference type="SUPFAM" id="SSF53187">
    <property type="entry name" value="Zn-dependent exopeptidases"/>
    <property type="match status" value="1"/>
</dbReference>
<feature type="binding site" evidence="1">
    <location>
        <position position="158"/>
    </location>
    <ligand>
        <name>Mn(2+)</name>
        <dbReference type="ChEBI" id="CHEBI:29035"/>
        <label>2</label>
    </ligand>
</feature>
<dbReference type="SUPFAM" id="SSF55031">
    <property type="entry name" value="Bacterial exopeptidase dimerisation domain"/>
    <property type="match status" value="1"/>
</dbReference>
<feature type="binding site" evidence="1">
    <location>
        <position position="120"/>
    </location>
    <ligand>
        <name>Mn(2+)</name>
        <dbReference type="ChEBI" id="CHEBI:29035"/>
        <label>2</label>
    </ligand>
</feature>
<dbReference type="GO" id="GO:0046872">
    <property type="term" value="F:metal ion binding"/>
    <property type="evidence" value="ECO:0007669"/>
    <property type="project" value="UniProtKB-KW"/>
</dbReference>
<organism evidence="3 4">
    <name type="scientific">Actinomadura mexicana</name>
    <dbReference type="NCBI Taxonomy" id="134959"/>
    <lineage>
        <taxon>Bacteria</taxon>
        <taxon>Bacillati</taxon>
        <taxon>Actinomycetota</taxon>
        <taxon>Actinomycetes</taxon>
        <taxon>Streptosporangiales</taxon>
        <taxon>Thermomonosporaceae</taxon>
        <taxon>Actinomadura</taxon>
    </lineage>
</organism>
<dbReference type="Gene3D" id="3.40.630.10">
    <property type="entry name" value="Zn peptidases"/>
    <property type="match status" value="1"/>
</dbReference>
<accession>A0A238W767</accession>
<dbReference type="GO" id="GO:0016787">
    <property type="term" value="F:hydrolase activity"/>
    <property type="evidence" value="ECO:0007669"/>
    <property type="project" value="UniProtKB-KW"/>
</dbReference>
<dbReference type="Pfam" id="PF07687">
    <property type="entry name" value="M20_dimer"/>
    <property type="match status" value="1"/>
</dbReference>
<dbReference type="InterPro" id="IPR002933">
    <property type="entry name" value="Peptidase_M20"/>
</dbReference>
<name>A0A238W767_9ACTN</name>
<dbReference type="InterPro" id="IPR017439">
    <property type="entry name" value="Amidohydrolase"/>
</dbReference>
<proteinExistence type="predicted"/>
<keyword evidence="4" id="KW-1185">Reference proteome</keyword>
<evidence type="ECO:0000256" key="1">
    <source>
        <dbReference type="PIRSR" id="PIRSR005962-1"/>
    </source>
</evidence>
<dbReference type="InterPro" id="IPR011650">
    <property type="entry name" value="Peptidase_M20_dimer"/>
</dbReference>
<dbReference type="PANTHER" id="PTHR11014">
    <property type="entry name" value="PEPTIDASE M20 FAMILY MEMBER"/>
    <property type="match status" value="1"/>
</dbReference>
<dbReference type="PIRSF" id="PIRSF005962">
    <property type="entry name" value="Pept_M20D_amidohydro"/>
    <property type="match status" value="1"/>
</dbReference>
<dbReference type="PANTHER" id="PTHR11014:SF63">
    <property type="entry name" value="METALLOPEPTIDASE, PUTATIVE (AFU_ORTHOLOGUE AFUA_6G09600)-RELATED"/>
    <property type="match status" value="1"/>
</dbReference>